<dbReference type="Pfam" id="PF01882">
    <property type="entry name" value="DUF58"/>
    <property type="match status" value="1"/>
</dbReference>
<dbReference type="InterPro" id="IPR002881">
    <property type="entry name" value="DUF58"/>
</dbReference>
<dbReference type="PANTHER" id="PTHR34351">
    <property type="entry name" value="SLR1927 PROTEIN-RELATED"/>
    <property type="match status" value="1"/>
</dbReference>
<reference evidence="4 5" key="1">
    <citation type="submission" date="2022-03" db="EMBL/GenBank/DDBJ databases">
        <title>Isotopic signatures of nitrous oxide derived from detoxification processes.</title>
        <authorList>
            <person name="Behrendt U."/>
            <person name="Buchen C."/>
            <person name="Well R."/>
            <person name="Ulrich A."/>
            <person name="Rohe L."/>
            <person name="Kolb S."/>
            <person name="Schloter M."/>
            <person name="Horn M.A."/>
            <person name="Augustin J."/>
        </authorList>
    </citation>
    <scope>NUCLEOTIDE SEQUENCE [LARGE SCALE GENOMIC DNA]</scope>
    <source>
        <strain evidence="4 5">S4-C24</strain>
    </source>
</reference>
<evidence type="ECO:0000313" key="4">
    <source>
        <dbReference type="EMBL" id="UNK44994.1"/>
    </source>
</evidence>
<sequence>MDAFGWLPTRYITLRGWGILAAGTLALLLAQVLGRRDLLTLGVFLVGLPLLAAASMVLLKPQFIVERKFRPAAVETGVVAQVELTVRRSGGLSGLVYMEEQLPPRFGKAPSFRFPARHPSRSGASIYGYKLRSNQRGLFAIGPVTADFTDPFGLANHRHHLGETSPLVVTPSPVQLPATSLTGARGSDGTASTRRQANPSDDDVMTREYRYGDPMRRVHWAATARHGELMVRQEESVTTPQATIVLDRRASAFGTGLLPTFGDGGSHHGDLLHTSPAFEWAITAVASAANDFLQRNYTVRLLDIHAAAAVLESPSAPSPGQEQFDGPAGYQDLAEGLAALGLADDHRKSDRHPAAPAFGDRLMDKLAAHKYKGPLVAVLGQISSDEARLLAPAAEFGSHAFALIVTDRPQLARASMDLLRAGGWRTVAVSPKASVAAAWAHFDLRDRIEPVGTGAAP</sequence>
<protein>
    <submittedName>
        <fullName evidence="4">DUF58 domain-containing protein</fullName>
    </submittedName>
</protein>
<keyword evidence="2" id="KW-0812">Transmembrane</keyword>
<evidence type="ECO:0000313" key="5">
    <source>
        <dbReference type="Proteomes" id="UP000829069"/>
    </source>
</evidence>
<feature type="compositionally biased region" description="Polar residues" evidence="1">
    <location>
        <begin position="189"/>
        <end position="199"/>
    </location>
</feature>
<evidence type="ECO:0000256" key="1">
    <source>
        <dbReference type="SAM" id="MobiDB-lite"/>
    </source>
</evidence>
<dbReference type="Proteomes" id="UP000829069">
    <property type="component" value="Chromosome"/>
</dbReference>
<keyword evidence="2" id="KW-0472">Membrane</keyword>
<gene>
    <name evidence="4" type="ORF">MNQ99_13685</name>
</gene>
<proteinExistence type="predicted"/>
<name>A0ABY3W492_9MICC</name>
<dbReference type="RefSeq" id="WP_127511928.1">
    <property type="nucleotide sequence ID" value="NZ_CP093326.1"/>
</dbReference>
<keyword evidence="2" id="KW-1133">Transmembrane helix</keyword>
<feature type="transmembrane region" description="Helical" evidence="2">
    <location>
        <begin position="39"/>
        <end position="59"/>
    </location>
</feature>
<dbReference type="EMBL" id="CP093326">
    <property type="protein sequence ID" value="UNK44994.1"/>
    <property type="molecule type" value="Genomic_DNA"/>
</dbReference>
<feature type="region of interest" description="Disordered" evidence="1">
    <location>
        <begin position="179"/>
        <end position="202"/>
    </location>
</feature>
<feature type="domain" description="DUF58" evidence="3">
    <location>
        <begin position="206"/>
        <end position="255"/>
    </location>
</feature>
<organism evidence="4 5">
    <name type="scientific">Arthrobacter sulfonylureivorans</name>
    <dbReference type="NCBI Taxonomy" id="2486855"/>
    <lineage>
        <taxon>Bacteria</taxon>
        <taxon>Bacillati</taxon>
        <taxon>Actinomycetota</taxon>
        <taxon>Actinomycetes</taxon>
        <taxon>Micrococcales</taxon>
        <taxon>Micrococcaceae</taxon>
        <taxon>Arthrobacter</taxon>
    </lineage>
</organism>
<keyword evidence="5" id="KW-1185">Reference proteome</keyword>
<feature type="transmembrane region" description="Helical" evidence="2">
    <location>
        <begin position="12"/>
        <end position="33"/>
    </location>
</feature>
<dbReference type="PANTHER" id="PTHR34351:SF1">
    <property type="entry name" value="SLR1927 PROTEIN"/>
    <property type="match status" value="1"/>
</dbReference>
<evidence type="ECO:0000256" key="2">
    <source>
        <dbReference type="SAM" id="Phobius"/>
    </source>
</evidence>
<evidence type="ECO:0000259" key="3">
    <source>
        <dbReference type="Pfam" id="PF01882"/>
    </source>
</evidence>
<accession>A0ABY3W492</accession>